<reference evidence="1" key="1">
    <citation type="submission" date="2022-07" db="EMBL/GenBank/DDBJ databases">
        <title>Complete genome of Vibrio japonicus strain JCM 31412T and phylogenomic assessment of the Nereis clade of the genus Vibrio.</title>
        <authorList>
            <person name="Shlafstein M.D."/>
            <person name="Emsley S.A."/>
            <person name="Ushijima B."/>
            <person name="Videau P."/>
            <person name="Saw J.H."/>
        </authorList>
    </citation>
    <scope>NUCLEOTIDE SEQUENCE</scope>
    <source>
        <strain evidence="1">JCM 31412</strain>
        <plasmid evidence="1">p1</plasmid>
    </source>
</reference>
<dbReference type="Proteomes" id="UP001058602">
    <property type="component" value="Plasmid p1"/>
</dbReference>
<proteinExistence type="predicted"/>
<dbReference type="EMBL" id="CP102098">
    <property type="protein sequence ID" value="UUM33202.1"/>
    <property type="molecule type" value="Genomic_DNA"/>
</dbReference>
<keyword evidence="1" id="KW-0614">Plasmid</keyword>
<dbReference type="SUPFAM" id="SSF52540">
    <property type="entry name" value="P-loop containing nucleoside triphosphate hydrolases"/>
    <property type="match status" value="1"/>
</dbReference>
<keyword evidence="2" id="KW-1185">Reference proteome</keyword>
<dbReference type="InterPro" id="IPR027417">
    <property type="entry name" value="P-loop_NTPase"/>
</dbReference>
<organism evidence="1 2">
    <name type="scientific">Vibrio japonicus</name>
    <dbReference type="NCBI Taxonomy" id="1824638"/>
    <lineage>
        <taxon>Bacteria</taxon>
        <taxon>Pseudomonadati</taxon>
        <taxon>Pseudomonadota</taxon>
        <taxon>Gammaproteobacteria</taxon>
        <taxon>Vibrionales</taxon>
        <taxon>Vibrionaceae</taxon>
        <taxon>Vibrio</taxon>
    </lineage>
</organism>
<dbReference type="Gene3D" id="3.40.50.300">
    <property type="entry name" value="P-loop containing nucleotide triphosphate hydrolases"/>
    <property type="match status" value="1"/>
</dbReference>
<evidence type="ECO:0000313" key="1">
    <source>
        <dbReference type="EMBL" id="UUM33202.1"/>
    </source>
</evidence>
<name>A0ABY5LR26_9VIBR</name>
<accession>A0ABY5LR26</accession>
<protein>
    <submittedName>
        <fullName evidence="1">Conjugal transfer protein TraL</fullName>
    </submittedName>
</protein>
<gene>
    <name evidence="1" type="ORF">NP165_19950</name>
</gene>
<evidence type="ECO:0000313" key="2">
    <source>
        <dbReference type="Proteomes" id="UP001058602"/>
    </source>
</evidence>
<dbReference type="RefSeq" id="WP_257086890.1">
    <property type="nucleotide sequence ID" value="NZ_CP102098.1"/>
</dbReference>
<sequence>MTTKQAKATEATEKKESASMKNTVHFILQGKGGIGKSFISALLAQYIKTAHGSVSAFDIDQVNATLAAYDALKVTHIPVMKPDNNLDQRKFDNLVVAILETEEPCVIDSGANTFLPLLQYMVENDVFEMLKESGKRVYIHSIIGGGDNLRDTANGFHSIIKGISNTPVVLWLNEHFGTTDTNGKEFTETTLFKESEKSIAGLVTLHERNKDTFGLDIKEMTEARLTIEEAIATDRFNIMQKQRIKTVARDVFGQLEKIEF</sequence>
<geneLocation type="plasmid" evidence="1 2">
    <name>p1</name>
</geneLocation>